<dbReference type="PANTHER" id="PTHR21013:SF10">
    <property type="entry name" value="ATP SYNTHASE MITOCHONDRIAL F1 COMPLEX ASSEMBLY FACTOR 2"/>
    <property type="match status" value="1"/>
</dbReference>
<proteinExistence type="inferred from homology"/>
<dbReference type="RefSeq" id="WP_274352298.1">
    <property type="nucleotide sequence ID" value="NZ_JAQZSM010000008.1"/>
</dbReference>
<protein>
    <submittedName>
        <fullName evidence="4">ATPase</fullName>
    </submittedName>
</protein>
<gene>
    <name evidence="4" type="ORF">PUT78_10935</name>
</gene>
<dbReference type="EMBL" id="JAQZSM010000008">
    <property type="protein sequence ID" value="MDD7971619.1"/>
    <property type="molecule type" value="Genomic_DNA"/>
</dbReference>
<dbReference type="InterPro" id="IPR023335">
    <property type="entry name" value="ATP12_ortho_dom_sf"/>
</dbReference>
<keyword evidence="3" id="KW-0143">Chaperone</keyword>
<dbReference type="InterPro" id="IPR011419">
    <property type="entry name" value="ATP12_ATP_synth-F1-assembly"/>
</dbReference>
<organism evidence="4 5">
    <name type="scientific">Roseinatronobacter alkalisoli</name>
    <dbReference type="NCBI Taxonomy" id="3028235"/>
    <lineage>
        <taxon>Bacteria</taxon>
        <taxon>Pseudomonadati</taxon>
        <taxon>Pseudomonadota</taxon>
        <taxon>Alphaproteobacteria</taxon>
        <taxon>Rhodobacterales</taxon>
        <taxon>Paracoccaceae</taxon>
        <taxon>Roseinatronobacter</taxon>
    </lineage>
</organism>
<keyword evidence="2" id="KW-0809">Transit peptide</keyword>
<evidence type="ECO:0000256" key="3">
    <source>
        <dbReference type="ARBA" id="ARBA00023186"/>
    </source>
</evidence>
<dbReference type="PANTHER" id="PTHR21013">
    <property type="entry name" value="ATP SYNTHASE MITOCHONDRIAL F1 COMPLEX ASSEMBLY FACTOR 2/ATP12 PROTEIN, MITOCHONDRIAL PRECURSOR"/>
    <property type="match status" value="1"/>
</dbReference>
<dbReference type="Proteomes" id="UP001431784">
    <property type="component" value="Unassembled WGS sequence"/>
</dbReference>
<reference evidence="4" key="1">
    <citation type="submission" date="2023-02" db="EMBL/GenBank/DDBJ databases">
        <title>Description of Roseinatronobacter alkalisoli sp. nov., an alkaliphilic bacerium isolated from soda soil.</title>
        <authorList>
            <person name="Wei W."/>
        </authorList>
    </citation>
    <scope>NUCLEOTIDE SEQUENCE</scope>
    <source>
        <strain evidence="4">HJB301</strain>
    </source>
</reference>
<evidence type="ECO:0000256" key="1">
    <source>
        <dbReference type="ARBA" id="ARBA00008231"/>
    </source>
</evidence>
<comment type="caution">
    <text evidence="4">The sequence shown here is derived from an EMBL/GenBank/DDBJ whole genome shotgun (WGS) entry which is preliminary data.</text>
</comment>
<dbReference type="InterPro" id="IPR042272">
    <property type="entry name" value="ATP12_ATP_synth-F1-assembly_N"/>
</dbReference>
<keyword evidence="5" id="KW-1185">Reference proteome</keyword>
<dbReference type="Pfam" id="PF07542">
    <property type="entry name" value="ATP12"/>
    <property type="match status" value="1"/>
</dbReference>
<comment type="similarity">
    <text evidence="1">Belongs to the ATP12 family.</text>
</comment>
<evidence type="ECO:0000256" key="2">
    <source>
        <dbReference type="ARBA" id="ARBA00022946"/>
    </source>
</evidence>
<evidence type="ECO:0000313" key="5">
    <source>
        <dbReference type="Proteomes" id="UP001431784"/>
    </source>
</evidence>
<dbReference type="Gene3D" id="3.30.2180.10">
    <property type="entry name" value="ATP12-like"/>
    <property type="match status" value="1"/>
</dbReference>
<name>A0ABT5T963_9RHOB</name>
<dbReference type="Gene3D" id="1.10.3580.10">
    <property type="entry name" value="ATP12 ATPase"/>
    <property type="match status" value="1"/>
</dbReference>
<sequence>MSGWARKRFWKNAVVEAADGRFTVTLDGRALKTPAKAPLVVPTRAFAELIAAEWHAQGDVVNPETMPATRAANAAIDKVRGQKAEVTDMIAAYGDSDLICYRAEAPQKLVEREAQVWDPFLDWAAHRYGTRPVAYTGVMHAPQPSELLANMQADIERLDAFELTAFHDLVSMSGSLIIGLATIDKFATPEELWAASRVDEDWQTEQWGADEEAEALAAGRQKAFLDAARFYFALQSA</sequence>
<dbReference type="SUPFAM" id="SSF160909">
    <property type="entry name" value="ATP12-like"/>
    <property type="match status" value="1"/>
</dbReference>
<accession>A0ABT5T963</accession>
<evidence type="ECO:0000313" key="4">
    <source>
        <dbReference type="EMBL" id="MDD7971619.1"/>
    </source>
</evidence>